<dbReference type="InterPro" id="IPR021373">
    <property type="entry name" value="DUF2993"/>
</dbReference>
<name>A0A375I262_9ACTN</name>
<protein>
    <recommendedName>
        <fullName evidence="3">DUF2993 domain-containing protein</fullName>
    </recommendedName>
</protein>
<dbReference type="Proteomes" id="UP000265962">
    <property type="component" value="Unassembled WGS sequence"/>
</dbReference>
<gene>
    <name evidence="1" type="ORF">PROPJV5_0697</name>
</gene>
<accession>A0A375I262</accession>
<reference evidence="2" key="1">
    <citation type="submission" date="2018-02" db="EMBL/GenBank/DDBJ databases">
        <authorList>
            <person name="Hornung B."/>
        </authorList>
    </citation>
    <scope>NUCLEOTIDE SEQUENCE [LARGE SCALE GENOMIC DNA]</scope>
</reference>
<sequence>MSRGLKVLCGLLVVVLVLAGAAVGVSRYVAMRTVQSRVAGQLGVDPSTVHASTSQWVLLSVFTSGTLDDLSLDIDRAPVTVQGSDLSLQSVHGDFTDLSHVQSADELTAGALEASAVMSWDDVSTASGMSVSGGTGGTIQAETTVEVLGAEVPVTVTAVPTVAPGGAITLTDAQVSVATVDLPDTLVQAVLANTQDRLVLPDLPGGLGYSGLEATADGIEVAVSGQDVRLSTLF</sequence>
<evidence type="ECO:0000313" key="2">
    <source>
        <dbReference type="Proteomes" id="UP000265962"/>
    </source>
</evidence>
<evidence type="ECO:0008006" key="3">
    <source>
        <dbReference type="Google" id="ProtNLM"/>
    </source>
</evidence>
<proteinExistence type="predicted"/>
<evidence type="ECO:0000313" key="1">
    <source>
        <dbReference type="EMBL" id="SPF67738.1"/>
    </source>
</evidence>
<dbReference type="Pfam" id="PF11209">
    <property type="entry name" value="LmeA"/>
    <property type="match status" value="1"/>
</dbReference>
<organism evidence="1 2">
    <name type="scientific">Propionibacterium ruminifibrarum</name>
    <dbReference type="NCBI Taxonomy" id="1962131"/>
    <lineage>
        <taxon>Bacteria</taxon>
        <taxon>Bacillati</taxon>
        <taxon>Actinomycetota</taxon>
        <taxon>Actinomycetes</taxon>
        <taxon>Propionibacteriales</taxon>
        <taxon>Propionibacteriaceae</taxon>
        <taxon>Propionibacterium</taxon>
    </lineage>
</organism>
<dbReference type="OrthoDB" id="3733765at2"/>
<dbReference type="AlphaFoldDB" id="A0A375I262"/>
<dbReference type="EMBL" id="OMOH01000002">
    <property type="protein sequence ID" value="SPF67738.1"/>
    <property type="molecule type" value="Genomic_DNA"/>
</dbReference>
<keyword evidence="2" id="KW-1185">Reference proteome</keyword>
<dbReference type="RefSeq" id="WP_119714933.1">
    <property type="nucleotide sequence ID" value="NZ_OMOH01000002.1"/>
</dbReference>